<dbReference type="AlphaFoldDB" id="A0A849KTN2"/>
<evidence type="ECO:0000313" key="4">
    <source>
        <dbReference type="Proteomes" id="UP000572377"/>
    </source>
</evidence>
<feature type="signal peptide" evidence="2">
    <location>
        <begin position="1"/>
        <end position="23"/>
    </location>
</feature>
<gene>
    <name evidence="3" type="ORF">HMH01_00335</name>
</gene>
<keyword evidence="4" id="KW-1185">Reference proteome</keyword>
<dbReference type="RefSeq" id="WP_171321348.1">
    <property type="nucleotide sequence ID" value="NZ_JABFBC010000001.1"/>
</dbReference>
<dbReference type="CDD" id="cd16325">
    <property type="entry name" value="LolA"/>
    <property type="match status" value="1"/>
</dbReference>
<organism evidence="3 4">
    <name type="scientific">Halovulum dunhuangense</name>
    <dbReference type="NCBI Taxonomy" id="1505036"/>
    <lineage>
        <taxon>Bacteria</taxon>
        <taxon>Pseudomonadati</taxon>
        <taxon>Pseudomonadota</taxon>
        <taxon>Alphaproteobacteria</taxon>
        <taxon>Rhodobacterales</taxon>
        <taxon>Paracoccaceae</taxon>
        <taxon>Halovulum</taxon>
    </lineage>
</organism>
<dbReference type="InterPro" id="IPR004564">
    <property type="entry name" value="OM_lipoprot_carrier_LolA-like"/>
</dbReference>
<dbReference type="PANTHER" id="PTHR35869:SF1">
    <property type="entry name" value="OUTER-MEMBRANE LIPOPROTEIN CARRIER PROTEIN"/>
    <property type="match status" value="1"/>
</dbReference>
<dbReference type="PANTHER" id="PTHR35869">
    <property type="entry name" value="OUTER-MEMBRANE LIPOPROTEIN CARRIER PROTEIN"/>
    <property type="match status" value="1"/>
</dbReference>
<comment type="caution">
    <text evidence="3">The sequence shown here is derived from an EMBL/GenBank/DDBJ whole genome shotgun (WGS) entry which is preliminary data.</text>
</comment>
<sequence>MDRRRAISLLAAAPLMAAWPLGAQTPNVLEEVGKYLNQLTSIRGRFTQINADNSRSAGSYWLRRPGRIRFEYDGGEAMVIADGINIAIFDAKSNAQVQRYPLSQTPLKYLLRERIDLTQRNLVRETGSQGGFTTVVMQDPEAPRDGSMTLVLRNSPPALTEWTVTEASGSRTRVVLDTLEPVTGMNTRIFNIETEALAWERQRR</sequence>
<feature type="chain" id="PRO_5032371110" evidence="2">
    <location>
        <begin position="24"/>
        <end position="204"/>
    </location>
</feature>
<reference evidence="3 4" key="1">
    <citation type="submission" date="2020-05" db="EMBL/GenBank/DDBJ databases">
        <title>Gimesia benthica sp. nov., a novel planctomycete isolated from a deep-sea water sample of the Northwest Indian Ocean.</title>
        <authorList>
            <person name="Wang J."/>
            <person name="Ruan C."/>
            <person name="Song L."/>
            <person name="Zhu Y."/>
            <person name="Li A."/>
            <person name="Zheng X."/>
            <person name="Wang L."/>
            <person name="Lu Z."/>
            <person name="Huang Y."/>
            <person name="Du W."/>
            <person name="Zhou Y."/>
            <person name="Huang L."/>
            <person name="Dai X."/>
        </authorList>
    </citation>
    <scope>NUCLEOTIDE SEQUENCE [LARGE SCALE GENOMIC DNA]</scope>
    <source>
        <strain evidence="3 4">YYQ-30</strain>
    </source>
</reference>
<evidence type="ECO:0000256" key="1">
    <source>
        <dbReference type="ARBA" id="ARBA00022729"/>
    </source>
</evidence>
<keyword evidence="1 2" id="KW-0732">Signal</keyword>
<proteinExistence type="predicted"/>
<name>A0A849KTN2_9RHOB</name>
<protein>
    <submittedName>
        <fullName evidence="3">Outer membrane lipoprotein carrier protein LolA</fullName>
    </submittedName>
</protein>
<evidence type="ECO:0000256" key="2">
    <source>
        <dbReference type="SAM" id="SignalP"/>
    </source>
</evidence>
<dbReference type="SUPFAM" id="SSF89392">
    <property type="entry name" value="Prokaryotic lipoproteins and lipoprotein localization factors"/>
    <property type="match status" value="1"/>
</dbReference>
<dbReference type="Proteomes" id="UP000572377">
    <property type="component" value="Unassembled WGS sequence"/>
</dbReference>
<evidence type="ECO:0000313" key="3">
    <source>
        <dbReference type="EMBL" id="NNU78871.1"/>
    </source>
</evidence>
<keyword evidence="3" id="KW-0449">Lipoprotein</keyword>
<dbReference type="InterPro" id="IPR029046">
    <property type="entry name" value="LolA/LolB/LppX"/>
</dbReference>
<accession>A0A849KTN2</accession>
<dbReference type="EMBL" id="JABFBC010000001">
    <property type="protein sequence ID" value="NNU78871.1"/>
    <property type="molecule type" value="Genomic_DNA"/>
</dbReference>
<dbReference type="Pfam" id="PF03548">
    <property type="entry name" value="LolA"/>
    <property type="match status" value="1"/>
</dbReference>
<dbReference type="Gene3D" id="2.50.20.10">
    <property type="entry name" value="Lipoprotein localisation LolA/LolB/LppX"/>
    <property type="match status" value="1"/>
</dbReference>